<dbReference type="RefSeq" id="XP_001745095.1">
    <property type="nucleotide sequence ID" value="XM_001745043.1"/>
</dbReference>
<dbReference type="FunFam" id="3.10.110.10:FF:000086">
    <property type="entry name" value="Ubiquitin-conjugating enzyme E2 J1"/>
    <property type="match status" value="1"/>
</dbReference>
<dbReference type="PROSITE" id="PS50127">
    <property type="entry name" value="UBC_2"/>
    <property type="match status" value="1"/>
</dbReference>
<dbReference type="InterPro" id="IPR000608">
    <property type="entry name" value="UBC"/>
</dbReference>
<accession>A9UX45</accession>
<dbReference type="GO" id="GO:0061631">
    <property type="term" value="F:ubiquitin conjugating enzyme activity"/>
    <property type="evidence" value="ECO:0000318"/>
    <property type="project" value="GO_Central"/>
</dbReference>
<feature type="domain" description="UBC core" evidence="1">
    <location>
        <begin position="1"/>
        <end position="110"/>
    </location>
</feature>
<dbReference type="STRING" id="81824.A9UX45"/>
<dbReference type="Pfam" id="PF00179">
    <property type="entry name" value="UQ_con"/>
    <property type="match status" value="1"/>
</dbReference>
<dbReference type="Gene3D" id="3.10.110.10">
    <property type="entry name" value="Ubiquitin Conjugating Enzyme"/>
    <property type="match status" value="1"/>
</dbReference>
<dbReference type="InParanoid" id="A9UX45"/>
<dbReference type="GeneID" id="5890274"/>
<protein>
    <recommendedName>
        <fullName evidence="1">UBC core domain-containing protein</fullName>
    </recommendedName>
</protein>
<evidence type="ECO:0000259" key="1">
    <source>
        <dbReference type="PROSITE" id="PS50127"/>
    </source>
</evidence>
<name>A9UX45_MONBE</name>
<evidence type="ECO:0000313" key="3">
    <source>
        <dbReference type="Proteomes" id="UP000001357"/>
    </source>
</evidence>
<gene>
    <name evidence="2" type="ORF">MONBRDRAFT_16333</name>
</gene>
<keyword evidence="3" id="KW-1185">Reference proteome</keyword>
<dbReference type="CDD" id="cd23799">
    <property type="entry name" value="UBCc_UBE2J"/>
    <property type="match status" value="1"/>
</dbReference>
<reference evidence="2 3" key="1">
    <citation type="journal article" date="2008" name="Nature">
        <title>The genome of the choanoflagellate Monosiga brevicollis and the origin of metazoans.</title>
        <authorList>
            <consortium name="JGI Sequencing"/>
            <person name="King N."/>
            <person name="Westbrook M.J."/>
            <person name="Young S.L."/>
            <person name="Kuo A."/>
            <person name="Abedin M."/>
            <person name="Chapman J."/>
            <person name="Fairclough S."/>
            <person name="Hellsten U."/>
            <person name="Isogai Y."/>
            <person name="Letunic I."/>
            <person name="Marr M."/>
            <person name="Pincus D."/>
            <person name="Putnam N."/>
            <person name="Rokas A."/>
            <person name="Wright K.J."/>
            <person name="Zuzow R."/>
            <person name="Dirks W."/>
            <person name="Good M."/>
            <person name="Goodstein D."/>
            <person name="Lemons D."/>
            <person name="Li W."/>
            <person name="Lyons J.B."/>
            <person name="Morris A."/>
            <person name="Nichols S."/>
            <person name="Richter D.J."/>
            <person name="Salamov A."/>
            <person name="Bork P."/>
            <person name="Lim W.A."/>
            <person name="Manning G."/>
            <person name="Miller W.T."/>
            <person name="McGinnis W."/>
            <person name="Shapiro H."/>
            <person name="Tjian R."/>
            <person name="Grigoriev I.V."/>
            <person name="Rokhsar D."/>
        </authorList>
    </citation>
    <scope>NUCLEOTIDE SEQUENCE [LARGE SCALE GENOMIC DNA]</scope>
    <source>
        <strain evidence="3">MX1 / ATCC 50154</strain>
    </source>
</reference>
<dbReference type="InterPro" id="IPR016135">
    <property type="entry name" value="UBQ-conjugating_enzyme/RWD"/>
</dbReference>
<dbReference type="SUPFAM" id="SSF54495">
    <property type="entry name" value="UBC-like"/>
    <property type="match status" value="1"/>
</dbReference>
<dbReference type="eggNOG" id="KOG0428">
    <property type="taxonomic scope" value="Eukaryota"/>
</dbReference>
<proteinExistence type="predicted"/>
<sequence>MFEWHFTIRGPADSPYEGGVYHGRILLPAEYPLKPPSIILLTPNGRFETHKKICLSMSDYHPETWQPSWSIRTVLLALISFMPTKGQGAVGALDCAPQECQRLAKKCVFD</sequence>
<dbReference type="AlphaFoldDB" id="A9UX45"/>
<dbReference type="GO" id="GO:0000209">
    <property type="term" value="P:protein polyubiquitination"/>
    <property type="evidence" value="ECO:0000318"/>
    <property type="project" value="GO_Central"/>
</dbReference>
<dbReference type="EMBL" id="CH991548">
    <property type="protein sequence ID" value="EDQ90328.1"/>
    <property type="molecule type" value="Genomic_DNA"/>
</dbReference>
<dbReference type="KEGG" id="mbr:MONBRDRAFT_16333"/>
<dbReference type="InterPro" id="IPR050113">
    <property type="entry name" value="Ub_conjugating_enzyme"/>
</dbReference>
<dbReference type="GO" id="GO:0005634">
    <property type="term" value="C:nucleus"/>
    <property type="evidence" value="ECO:0000318"/>
    <property type="project" value="GO_Central"/>
</dbReference>
<dbReference type="PANTHER" id="PTHR24067">
    <property type="entry name" value="UBIQUITIN-CONJUGATING ENZYME E2"/>
    <property type="match status" value="1"/>
</dbReference>
<dbReference type="OMA" id="ANSVFEW"/>
<dbReference type="GO" id="GO:0036503">
    <property type="term" value="P:ERAD pathway"/>
    <property type="evidence" value="ECO:0000318"/>
    <property type="project" value="GO_Central"/>
</dbReference>
<organism evidence="2 3">
    <name type="scientific">Monosiga brevicollis</name>
    <name type="common">Choanoflagellate</name>
    <dbReference type="NCBI Taxonomy" id="81824"/>
    <lineage>
        <taxon>Eukaryota</taxon>
        <taxon>Choanoflagellata</taxon>
        <taxon>Craspedida</taxon>
        <taxon>Salpingoecidae</taxon>
        <taxon>Monosiga</taxon>
    </lineage>
</organism>
<dbReference type="SMART" id="SM00212">
    <property type="entry name" value="UBCc"/>
    <property type="match status" value="1"/>
</dbReference>
<dbReference type="Proteomes" id="UP000001357">
    <property type="component" value="Unassembled WGS sequence"/>
</dbReference>
<evidence type="ECO:0000313" key="2">
    <source>
        <dbReference type="EMBL" id="EDQ90328.1"/>
    </source>
</evidence>